<evidence type="ECO:0000256" key="1">
    <source>
        <dbReference type="ARBA" id="ARBA00007787"/>
    </source>
</evidence>
<comment type="caution">
    <text evidence="7">The sequence shown here is derived from an EMBL/GenBank/DDBJ whole genome shotgun (WGS) entry which is preliminary data.</text>
</comment>
<evidence type="ECO:0000259" key="6">
    <source>
        <dbReference type="Pfam" id="PF00462"/>
    </source>
</evidence>
<dbReference type="PANTHER" id="PTHR46679:SF1">
    <property type="entry name" value="GLUTAREDOXIN-2, MITOCHONDRIAL"/>
    <property type="match status" value="1"/>
</dbReference>
<organism evidence="7">
    <name type="scientific">bioreactor metagenome</name>
    <dbReference type="NCBI Taxonomy" id="1076179"/>
    <lineage>
        <taxon>unclassified sequences</taxon>
        <taxon>metagenomes</taxon>
        <taxon>ecological metagenomes</taxon>
    </lineage>
</organism>
<evidence type="ECO:0000256" key="4">
    <source>
        <dbReference type="ARBA" id="ARBA00023157"/>
    </source>
</evidence>
<protein>
    <submittedName>
        <fullName evidence="7">Glutaredoxin 3</fullName>
    </submittedName>
</protein>
<dbReference type="PROSITE" id="PS00195">
    <property type="entry name" value="GLUTAREDOXIN_1"/>
    <property type="match status" value="1"/>
</dbReference>
<reference evidence="7" key="1">
    <citation type="submission" date="2019-08" db="EMBL/GenBank/DDBJ databases">
        <authorList>
            <person name="Kucharzyk K."/>
            <person name="Murdoch R.W."/>
            <person name="Higgins S."/>
            <person name="Loffler F."/>
        </authorList>
    </citation>
    <scope>NUCLEOTIDE SEQUENCE</scope>
</reference>
<proteinExistence type="inferred from homology"/>
<dbReference type="InterPro" id="IPR036249">
    <property type="entry name" value="Thioredoxin-like_sf"/>
</dbReference>
<dbReference type="GO" id="GO:0015035">
    <property type="term" value="F:protein-disulfide reductase activity"/>
    <property type="evidence" value="ECO:0007669"/>
    <property type="project" value="TreeGrafter"/>
</dbReference>
<dbReference type="InterPro" id="IPR002109">
    <property type="entry name" value="Glutaredoxin"/>
</dbReference>
<keyword evidence="2" id="KW-0813">Transport</keyword>
<feature type="domain" description="Glutaredoxin" evidence="6">
    <location>
        <begin position="6"/>
        <end position="64"/>
    </location>
</feature>
<keyword evidence="4" id="KW-1015">Disulfide bond</keyword>
<evidence type="ECO:0000256" key="3">
    <source>
        <dbReference type="ARBA" id="ARBA00022982"/>
    </source>
</evidence>
<comment type="similarity">
    <text evidence="1">Belongs to the glutaredoxin family.</text>
</comment>
<evidence type="ECO:0000313" key="7">
    <source>
        <dbReference type="EMBL" id="MPN45285.1"/>
    </source>
</evidence>
<name>A0A645I1Y7_9ZZZZ</name>
<dbReference type="EMBL" id="VSSQ01105051">
    <property type="protein sequence ID" value="MPN45285.1"/>
    <property type="molecule type" value="Genomic_DNA"/>
</dbReference>
<evidence type="ECO:0000256" key="2">
    <source>
        <dbReference type="ARBA" id="ARBA00022448"/>
    </source>
</evidence>
<sequence length="84" mass="9777">MMKEIRLYTWPHCPFCNNAKRLLDQKGLTYKDVDIYGNNEMKQVLAEKTGQHTVPFIFVDEKFIGGYTELAELDNQGDFDKMLA</sequence>
<dbReference type="Gene3D" id="3.40.30.10">
    <property type="entry name" value="Glutaredoxin"/>
    <property type="match status" value="1"/>
</dbReference>
<dbReference type="PRINTS" id="PR00160">
    <property type="entry name" value="GLUTAREDOXIN"/>
</dbReference>
<dbReference type="PROSITE" id="PS51354">
    <property type="entry name" value="GLUTAREDOXIN_2"/>
    <property type="match status" value="1"/>
</dbReference>
<dbReference type="InterPro" id="IPR014025">
    <property type="entry name" value="Glutaredoxin_subgr"/>
</dbReference>
<dbReference type="Pfam" id="PF00462">
    <property type="entry name" value="Glutaredoxin"/>
    <property type="match status" value="1"/>
</dbReference>
<dbReference type="InterPro" id="IPR011767">
    <property type="entry name" value="GLR_AS"/>
</dbReference>
<dbReference type="SUPFAM" id="SSF52833">
    <property type="entry name" value="Thioredoxin-like"/>
    <property type="match status" value="1"/>
</dbReference>
<dbReference type="AlphaFoldDB" id="A0A645I1Y7"/>
<evidence type="ECO:0000256" key="5">
    <source>
        <dbReference type="ARBA" id="ARBA00023284"/>
    </source>
</evidence>
<dbReference type="GO" id="GO:0005739">
    <property type="term" value="C:mitochondrion"/>
    <property type="evidence" value="ECO:0007669"/>
    <property type="project" value="TreeGrafter"/>
</dbReference>
<accession>A0A645I1Y7</accession>
<keyword evidence="5" id="KW-0676">Redox-active center</keyword>
<keyword evidence="3" id="KW-0249">Electron transport</keyword>
<dbReference type="PANTHER" id="PTHR46679">
    <property type="match status" value="1"/>
</dbReference>
<gene>
    <name evidence="7" type="primary">grxC_12</name>
    <name evidence="7" type="ORF">SDC9_192852</name>
</gene>